<evidence type="ECO:0000256" key="2">
    <source>
        <dbReference type="ARBA" id="ARBA00023125"/>
    </source>
</evidence>
<dbReference type="PROSITE" id="PS50043">
    <property type="entry name" value="HTH_LUXR_2"/>
    <property type="match status" value="1"/>
</dbReference>
<evidence type="ECO:0000256" key="1">
    <source>
        <dbReference type="ARBA" id="ARBA00023015"/>
    </source>
</evidence>
<dbReference type="InterPro" id="IPR036388">
    <property type="entry name" value="WH-like_DNA-bd_sf"/>
</dbReference>
<reference evidence="5" key="1">
    <citation type="submission" date="2016-04" db="EMBL/GenBank/DDBJ databases">
        <authorList>
            <person name="Evans L.H."/>
            <person name="Alamgir A."/>
            <person name="Owens N."/>
            <person name="Weber N.D."/>
            <person name="Virtaneva K."/>
            <person name="Barbian K."/>
            <person name="Babar A."/>
            <person name="Rosenke K."/>
        </authorList>
    </citation>
    <scope>NUCLEOTIDE SEQUENCE</scope>
    <source>
        <strain evidence="5">86-1</strain>
    </source>
</reference>
<dbReference type="EMBL" id="FLUM01000003">
    <property type="protein sequence ID" value="SBW03581.1"/>
    <property type="molecule type" value="Genomic_DNA"/>
</dbReference>
<dbReference type="PRINTS" id="PR00038">
    <property type="entry name" value="HTHLUXR"/>
</dbReference>
<evidence type="ECO:0000259" key="4">
    <source>
        <dbReference type="PROSITE" id="PS50043"/>
    </source>
</evidence>
<dbReference type="SUPFAM" id="SSF46894">
    <property type="entry name" value="C-terminal effector domain of the bipartite response regulators"/>
    <property type="match status" value="1"/>
</dbReference>
<name>A0A212JVV9_9BACT</name>
<organism evidence="5">
    <name type="scientific">uncultured Dysgonomonas sp</name>
    <dbReference type="NCBI Taxonomy" id="206096"/>
    <lineage>
        <taxon>Bacteria</taxon>
        <taxon>Pseudomonadati</taxon>
        <taxon>Bacteroidota</taxon>
        <taxon>Bacteroidia</taxon>
        <taxon>Bacteroidales</taxon>
        <taxon>Dysgonomonadaceae</taxon>
        <taxon>Dysgonomonas</taxon>
        <taxon>environmental samples</taxon>
    </lineage>
</organism>
<accession>A0A212JVV9</accession>
<keyword evidence="1" id="KW-0805">Transcription regulation</keyword>
<dbReference type="SMART" id="SM00421">
    <property type="entry name" value="HTH_LUXR"/>
    <property type="match status" value="1"/>
</dbReference>
<dbReference type="InterPro" id="IPR000792">
    <property type="entry name" value="Tscrpt_reg_LuxR_C"/>
</dbReference>
<gene>
    <name evidence="5" type="ORF">KL86DYS1_30613</name>
</gene>
<dbReference type="PANTHER" id="PTHR44688">
    <property type="entry name" value="DNA-BINDING TRANSCRIPTIONAL ACTIVATOR DEVR_DOSR"/>
    <property type="match status" value="1"/>
</dbReference>
<protein>
    <submittedName>
        <fullName evidence="5">Transcriptional regulator, LuxR family</fullName>
    </submittedName>
</protein>
<dbReference type="Gene3D" id="3.30.450.20">
    <property type="entry name" value="PAS domain"/>
    <property type="match status" value="1"/>
</dbReference>
<dbReference type="CDD" id="cd06170">
    <property type="entry name" value="LuxR_C_like"/>
    <property type="match status" value="1"/>
</dbReference>
<keyword evidence="2" id="KW-0238">DNA-binding</keyword>
<dbReference type="PANTHER" id="PTHR44688:SF16">
    <property type="entry name" value="DNA-BINDING TRANSCRIPTIONAL ACTIVATOR DEVR_DOSR"/>
    <property type="match status" value="1"/>
</dbReference>
<dbReference type="Pfam" id="PF00196">
    <property type="entry name" value="GerE"/>
    <property type="match status" value="1"/>
</dbReference>
<evidence type="ECO:0000313" key="5">
    <source>
        <dbReference type="EMBL" id="SBW03581.1"/>
    </source>
</evidence>
<dbReference type="InterPro" id="IPR016032">
    <property type="entry name" value="Sig_transdc_resp-reg_C-effctor"/>
</dbReference>
<dbReference type="GO" id="GO:0003677">
    <property type="term" value="F:DNA binding"/>
    <property type="evidence" value="ECO:0007669"/>
    <property type="project" value="UniProtKB-KW"/>
</dbReference>
<keyword evidence="3" id="KW-0804">Transcription</keyword>
<feature type="domain" description="HTH luxR-type" evidence="4">
    <location>
        <begin position="186"/>
        <end position="251"/>
    </location>
</feature>
<dbReference type="Gene3D" id="1.10.10.10">
    <property type="entry name" value="Winged helix-like DNA-binding domain superfamily/Winged helix DNA-binding domain"/>
    <property type="match status" value="1"/>
</dbReference>
<sequence length="254" mass="29647">MISNKITPEELWSRQQMNNLDVDYDFWNKKRESIQEFSLMSPSCIFTVDVFKKRYDFASENFALLFGYNPGQIRSIRKQGDLLEERIHPDDRAQLLDFQIEHGQFIYSLPSECRNDYQQMFQIRIRNTKQEYINVISRQQVIQKDRCGKAWIIMGVMDISPNQIPVDKVKRTVINRKTGEIITSSFISADKQLTSREKEILLLISKGFLSKEIADKLKISIYTINNHRKKILLKLGANNAIEALNCAKNFGLIC</sequence>
<dbReference type="RefSeq" id="WP_296942591.1">
    <property type="nucleotide sequence ID" value="NZ_LT599032.1"/>
</dbReference>
<dbReference type="AlphaFoldDB" id="A0A212JVV9"/>
<proteinExistence type="predicted"/>
<dbReference type="GO" id="GO:0006355">
    <property type="term" value="P:regulation of DNA-templated transcription"/>
    <property type="evidence" value="ECO:0007669"/>
    <property type="project" value="InterPro"/>
</dbReference>
<evidence type="ECO:0000256" key="3">
    <source>
        <dbReference type="ARBA" id="ARBA00023163"/>
    </source>
</evidence>